<dbReference type="Proteomes" id="UP000192511">
    <property type="component" value="Unassembled WGS sequence"/>
</dbReference>
<dbReference type="InterPro" id="IPR029062">
    <property type="entry name" value="Class_I_gatase-like"/>
</dbReference>
<dbReference type="GO" id="GO:0033969">
    <property type="term" value="F:gamma-glutamyl-gamma-aminobutyrate hydrolase activity"/>
    <property type="evidence" value="ECO:0007669"/>
    <property type="project" value="TreeGrafter"/>
</dbReference>
<dbReference type="RefSeq" id="WP_019233227.1">
    <property type="nucleotide sequence ID" value="NZ_CAAAHR010000010.1"/>
</dbReference>
<dbReference type="Gene3D" id="2.160.20.80">
    <property type="entry name" value="E3 ubiquitin-protein ligase SopA"/>
    <property type="match status" value="1"/>
</dbReference>
<dbReference type="GeneID" id="98065536"/>
<dbReference type="Pfam" id="PF07722">
    <property type="entry name" value="Peptidase_C26"/>
    <property type="match status" value="1"/>
</dbReference>
<name>A0AAX0WUW4_9GAMM</name>
<protein>
    <recommendedName>
        <fullName evidence="3">Gamma-glutamyl-gamma-aminobutyrate hydrolase family protein</fullName>
    </recommendedName>
</protein>
<dbReference type="AlphaFoldDB" id="A0AAX0WUW4"/>
<accession>A0AAX0WUW4</accession>
<gene>
    <name evidence="1" type="ORF">A6J39_013275</name>
</gene>
<dbReference type="PANTHER" id="PTHR43235:SF1">
    <property type="entry name" value="GLUTAMINE AMIDOTRANSFERASE PB2B2.05-RELATED"/>
    <property type="match status" value="1"/>
</dbReference>
<dbReference type="SUPFAM" id="SSF141571">
    <property type="entry name" value="Pentapeptide repeat-like"/>
    <property type="match status" value="1"/>
</dbReference>
<dbReference type="GO" id="GO:0006598">
    <property type="term" value="P:polyamine catabolic process"/>
    <property type="evidence" value="ECO:0007669"/>
    <property type="project" value="TreeGrafter"/>
</dbReference>
<organism evidence="1 2">
    <name type="scientific">Legionella anisa</name>
    <dbReference type="NCBI Taxonomy" id="28082"/>
    <lineage>
        <taxon>Bacteria</taxon>
        <taxon>Pseudomonadati</taxon>
        <taxon>Pseudomonadota</taxon>
        <taxon>Gammaproteobacteria</taxon>
        <taxon>Legionellales</taxon>
        <taxon>Legionellaceae</taxon>
        <taxon>Legionella</taxon>
    </lineage>
</organism>
<dbReference type="InterPro" id="IPR044668">
    <property type="entry name" value="PuuD-like"/>
</dbReference>
<comment type="caution">
    <text evidence="1">The sequence shown here is derived from an EMBL/GenBank/DDBJ whole genome shotgun (WGS) entry which is preliminary data.</text>
</comment>
<evidence type="ECO:0000313" key="2">
    <source>
        <dbReference type="Proteomes" id="UP000192511"/>
    </source>
</evidence>
<evidence type="ECO:0008006" key="3">
    <source>
        <dbReference type="Google" id="ProtNLM"/>
    </source>
</evidence>
<evidence type="ECO:0000313" key="1">
    <source>
        <dbReference type="EMBL" id="PNL62107.1"/>
    </source>
</evidence>
<sequence length="633" mass="71464">MGFPITQSEFEKILDDILQYKKELPPKSKFPLAAFLRGKGYPPILQNLNFAVPGKTVNMIQMQRADGSLVSATKLPRRMDLLNNIDFTGCEIKNCQFDVCDLSGSIWYDLNIHNSSFNNTVINHASFHKVRFINCHFTQATFDYSKLNDLLFVENNFLRTSFNYLKQFHKVMFTDCFFQQVPMLGGTHSVEVIINNSPEKKLSQVSELLIDKQIAMKQIKKTNTKPAILVAWNNVAPLMTAVVAEKMILAQGMYPVRMDIMAEVDAALLDEEINKLSGLTQKRVQQLKSEAIEKAKKFETKLPQEKTDLNHEHHAVHSEDVLAHEHSGTNENILSVISTERKKQSICFPLLMIQIMREENAKDPSAFPQMAALYRHAKTIFDQVDGVLLTGGQDMDPRFYGAERHPKTGLPTYIDRPEFSDPRRDILEFSLVYMQQRASAPKPLCGICRGSQVIAAAYGATIYQELDSPERRQYLVEAIELKSIKATAPLYSTSKTLKSVADKEVPDVIFMHHQGYNLETADGIEATASKKTSGGKVIDVVGENLSQNITLVQAHIEYYLDREKEGAHGFSTLVSANTAESIFKQFQTRVLAYYQNQRLLRYLTSGLFFTKSDAVSSEQTECTVPTPSPKSFN</sequence>
<reference evidence="1" key="1">
    <citation type="submission" date="2017-12" db="EMBL/GenBank/DDBJ databases">
        <title>FDA dAtabase for Regulatory Grade micrObial Sequences (FDA-ARGOS): Supporting development and validation of Infectious Disease Dx tests.</title>
        <authorList>
            <person name="Kerrigan L."/>
            <person name="Tallon L.J."/>
            <person name="Sadzewicz L."/>
            <person name="Sengamalay N."/>
            <person name="Ott S."/>
            <person name="Godinez A."/>
            <person name="Nagaraj S."/>
            <person name="Vavikolanu K."/>
            <person name="Vyas G."/>
            <person name="Nadendla S."/>
            <person name="Aluvathingal J."/>
            <person name="Sichtig H."/>
        </authorList>
    </citation>
    <scope>NUCLEOTIDE SEQUENCE [LARGE SCALE GENOMIC DNA]</scope>
    <source>
        <strain evidence="1">FDAARGOS_200</strain>
    </source>
</reference>
<dbReference type="Gene3D" id="3.40.50.880">
    <property type="match status" value="1"/>
</dbReference>
<dbReference type="GO" id="GO:0005829">
    <property type="term" value="C:cytosol"/>
    <property type="evidence" value="ECO:0007669"/>
    <property type="project" value="TreeGrafter"/>
</dbReference>
<dbReference type="EMBL" id="NBTX02000004">
    <property type="protein sequence ID" value="PNL62107.1"/>
    <property type="molecule type" value="Genomic_DNA"/>
</dbReference>
<keyword evidence="2" id="KW-1185">Reference proteome</keyword>
<dbReference type="InterPro" id="IPR011697">
    <property type="entry name" value="Peptidase_C26"/>
</dbReference>
<proteinExistence type="predicted"/>
<dbReference type="PANTHER" id="PTHR43235">
    <property type="entry name" value="GLUTAMINE AMIDOTRANSFERASE PB2B2.05-RELATED"/>
    <property type="match status" value="1"/>
</dbReference>
<dbReference type="SUPFAM" id="SSF52317">
    <property type="entry name" value="Class I glutamine amidotransferase-like"/>
    <property type="match status" value="1"/>
</dbReference>